<dbReference type="Pfam" id="PF04101">
    <property type="entry name" value="Glyco_tran_28_C"/>
    <property type="match status" value="1"/>
</dbReference>
<name>A0A6L9GB21_9MICC</name>
<protein>
    <recommendedName>
        <fullName evidence="1">Glycosyl transferase family 28 C-terminal domain-containing protein</fullName>
    </recommendedName>
</protein>
<sequence length="357" mass="38929">MNRKPRISYYAHHMGSGHLRHAQRLAATGLAELQVASTGTASRKLFADNVQYVPLEADEGSSQLHFAPTSGHLHYAPTGKPIVERFAALNAGWKAFGPDLVMVDVSVEVALFARLSGYRVALRRMPGVRTDRPHRMAYDLADALFAYYPQHLEEPLHRDSYAQKSFYLGAPAPHAARPVATRASDRAPAQDCEGTRRVVVQTSLAASVDSSRLVKAAVRSPSWSWEVVGSVHGATDRLPENLRLHGTVEHPEQWLDAADVVISSSGHNAVAAAAASKRPTMLIPEERPHAEQAVFARMLHEAGGCAMLESWDEPVDWEGTLAKVAGRDGTALARTLLVSQDEFTAGLRRMFSSLCES</sequence>
<comment type="caution">
    <text evidence="2">The sequence shown here is derived from an EMBL/GenBank/DDBJ whole genome shotgun (WGS) entry which is preliminary data.</text>
</comment>
<evidence type="ECO:0000313" key="3">
    <source>
        <dbReference type="Proteomes" id="UP000477543"/>
    </source>
</evidence>
<dbReference type="PANTHER" id="PTHR21015">
    <property type="entry name" value="UDP-N-ACETYLGLUCOSAMINE--N-ACETYLMURAMYL-(PENTAPEPTIDE) PYROPHOSPHORYL-UNDECAPRENOL N-ACETYLGLUCOSAMINE TRANSFERASE 1"/>
    <property type="match status" value="1"/>
</dbReference>
<proteinExistence type="predicted"/>
<dbReference type="AlphaFoldDB" id="A0A6L9GB21"/>
<reference evidence="2 3" key="1">
    <citation type="submission" date="2020-01" db="EMBL/GenBank/DDBJ databases">
        <title>Glutamicibacter soli M275.</title>
        <authorList>
            <person name="Meng X."/>
        </authorList>
    </citation>
    <scope>NUCLEOTIDE SEQUENCE [LARGE SCALE GENOMIC DNA]</scope>
    <source>
        <strain evidence="2 3">M275</strain>
    </source>
</reference>
<dbReference type="GO" id="GO:0016758">
    <property type="term" value="F:hexosyltransferase activity"/>
    <property type="evidence" value="ECO:0007669"/>
    <property type="project" value="InterPro"/>
</dbReference>
<evidence type="ECO:0000259" key="1">
    <source>
        <dbReference type="Pfam" id="PF04101"/>
    </source>
</evidence>
<gene>
    <name evidence="2" type="ORF">GT020_10750</name>
</gene>
<dbReference type="Gene3D" id="3.40.50.2000">
    <property type="entry name" value="Glycogen Phosphorylase B"/>
    <property type="match status" value="1"/>
</dbReference>
<organism evidence="2 3">
    <name type="scientific">Glutamicibacter soli</name>
    <dbReference type="NCBI Taxonomy" id="453836"/>
    <lineage>
        <taxon>Bacteria</taxon>
        <taxon>Bacillati</taxon>
        <taxon>Actinomycetota</taxon>
        <taxon>Actinomycetes</taxon>
        <taxon>Micrococcales</taxon>
        <taxon>Micrococcaceae</taxon>
        <taxon>Glutamicibacter</taxon>
    </lineage>
</organism>
<dbReference type="PANTHER" id="PTHR21015:SF22">
    <property type="entry name" value="GLYCOSYLTRANSFERASE"/>
    <property type="match status" value="1"/>
</dbReference>
<dbReference type="Proteomes" id="UP000477543">
    <property type="component" value="Unassembled WGS sequence"/>
</dbReference>
<dbReference type="EMBL" id="WYDN01000009">
    <property type="protein sequence ID" value="NAZ16536.1"/>
    <property type="molecule type" value="Genomic_DNA"/>
</dbReference>
<evidence type="ECO:0000313" key="2">
    <source>
        <dbReference type="EMBL" id="NAZ16536.1"/>
    </source>
</evidence>
<accession>A0A6L9GB21</accession>
<feature type="domain" description="Glycosyl transferase family 28 C-terminal" evidence="1">
    <location>
        <begin position="254"/>
        <end position="310"/>
    </location>
</feature>
<dbReference type="RefSeq" id="WP_161449283.1">
    <property type="nucleotide sequence ID" value="NZ_WYDN01000009.1"/>
</dbReference>
<dbReference type="SUPFAM" id="SSF53756">
    <property type="entry name" value="UDP-Glycosyltransferase/glycogen phosphorylase"/>
    <property type="match status" value="1"/>
</dbReference>
<dbReference type="InterPro" id="IPR007235">
    <property type="entry name" value="Glyco_trans_28_C"/>
</dbReference>